<evidence type="ECO:0000259" key="3">
    <source>
        <dbReference type="Pfam" id="PF22613"/>
    </source>
</evidence>
<sequence length="63" mass="6770">MKLSSRRRVVVEAGGSQGWHDLLGLEGQAICVEKFGASASAQELFEHFGITREAVAEVARALV</sequence>
<keyword evidence="2" id="KW-0460">Magnesium</keyword>
<dbReference type="Gene3D" id="3.40.50.920">
    <property type="match status" value="1"/>
</dbReference>
<name>A0ABU2RBX8_9ACTN</name>
<dbReference type="InterPro" id="IPR009014">
    <property type="entry name" value="Transketo_C/PFOR_II"/>
</dbReference>
<dbReference type="InterPro" id="IPR055152">
    <property type="entry name" value="Transketolase-like_C_2"/>
</dbReference>
<organism evidence="4 5">
    <name type="scientific">Streptomyces evansiae</name>
    <dbReference type="NCBI Taxonomy" id="3075535"/>
    <lineage>
        <taxon>Bacteria</taxon>
        <taxon>Bacillati</taxon>
        <taxon>Actinomycetota</taxon>
        <taxon>Actinomycetes</taxon>
        <taxon>Kitasatosporales</taxon>
        <taxon>Streptomycetaceae</taxon>
        <taxon>Streptomyces</taxon>
    </lineage>
</organism>
<evidence type="ECO:0000313" key="4">
    <source>
        <dbReference type="EMBL" id="MDT0413255.1"/>
    </source>
</evidence>
<keyword evidence="1" id="KW-0479">Metal-binding</keyword>
<dbReference type="Proteomes" id="UP001183610">
    <property type="component" value="Unassembled WGS sequence"/>
</dbReference>
<accession>A0ABU2RBX8</accession>
<proteinExistence type="predicted"/>
<keyword evidence="5" id="KW-1185">Reference proteome</keyword>
<feature type="domain" description="Transketolase-like C-terminal" evidence="3">
    <location>
        <begin position="5"/>
        <end position="51"/>
    </location>
</feature>
<dbReference type="Pfam" id="PF22613">
    <property type="entry name" value="Transketolase_C_1"/>
    <property type="match status" value="1"/>
</dbReference>
<dbReference type="InterPro" id="IPR033247">
    <property type="entry name" value="Transketolase_fam"/>
</dbReference>
<evidence type="ECO:0000313" key="5">
    <source>
        <dbReference type="Proteomes" id="UP001183610"/>
    </source>
</evidence>
<dbReference type="EMBL" id="JAVRET010000120">
    <property type="protein sequence ID" value="MDT0413255.1"/>
    <property type="molecule type" value="Genomic_DNA"/>
</dbReference>
<dbReference type="PANTHER" id="PTHR43522">
    <property type="entry name" value="TRANSKETOLASE"/>
    <property type="match status" value="1"/>
</dbReference>
<gene>
    <name evidence="4" type="ORF">RM698_29950</name>
</gene>
<dbReference type="PANTHER" id="PTHR43522:SF2">
    <property type="entry name" value="TRANSKETOLASE 1-RELATED"/>
    <property type="match status" value="1"/>
</dbReference>
<evidence type="ECO:0000256" key="1">
    <source>
        <dbReference type="ARBA" id="ARBA00022723"/>
    </source>
</evidence>
<comment type="caution">
    <text evidence="4">The sequence shown here is derived from an EMBL/GenBank/DDBJ whole genome shotgun (WGS) entry which is preliminary data.</text>
</comment>
<reference evidence="5" key="1">
    <citation type="submission" date="2023-07" db="EMBL/GenBank/DDBJ databases">
        <title>30 novel species of actinomycetes from the DSMZ collection.</title>
        <authorList>
            <person name="Nouioui I."/>
        </authorList>
    </citation>
    <scope>NUCLEOTIDE SEQUENCE [LARGE SCALE GENOMIC DNA]</scope>
    <source>
        <strain evidence="5">DSM 41979</strain>
    </source>
</reference>
<protein>
    <submittedName>
        <fullName evidence="4">Transketolase</fullName>
    </submittedName>
</protein>
<dbReference type="SUPFAM" id="SSF52922">
    <property type="entry name" value="TK C-terminal domain-like"/>
    <property type="match status" value="1"/>
</dbReference>
<evidence type="ECO:0000256" key="2">
    <source>
        <dbReference type="ARBA" id="ARBA00022842"/>
    </source>
</evidence>